<reference evidence="1" key="1">
    <citation type="submission" date="2020-12" db="EMBL/GenBank/DDBJ databases">
        <title>Bacterial taxonomy.</title>
        <authorList>
            <person name="Pan X."/>
        </authorList>
    </citation>
    <scope>NUCLEOTIDE SEQUENCE</scope>
    <source>
        <strain evidence="1">M0105</strain>
    </source>
</reference>
<dbReference type="AlphaFoldDB" id="A0A8J7SJY1"/>
<dbReference type="RefSeq" id="WP_200613648.1">
    <property type="nucleotide sequence ID" value="NZ_JAEHHL010000017.1"/>
</dbReference>
<dbReference type="Proteomes" id="UP000655420">
    <property type="component" value="Unassembled WGS sequence"/>
</dbReference>
<sequence length="177" mass="20193">MGMKPRQYWDFFVYENYSDFKRDPTSLRLAFNAAVSCYHLADHVFEFSKRHFPRSANSLGSVGKYTDILIAMCPEFRDIYSISLAYKHLYVQSTKANADSPGSLLSVSLDDVGDEMLECCENVSSNELLILRRKNGPSVAFVPIIDAVVKMWGDEIVRQEQLWRAERSDASTILCED</sequence>
<comment type="caution">
    <text evidence="1">The sequence shown here is derived from an EMBL/GenBank/DDBJ whole genome shotgun (WGS) entry which is preliminary data.</text>
</comment>
<evidence type="ECO:0000313" key="2">
    <source>
        <dbReference type="Proteomes" id="UP000655420"/>
    </source>
</evidence>
<dbReference type="EMBL" id="JAEHHL010000017">
    <property type="protein sequence ID" value="MBK0401270.1"/>
    <property type="molecule type" value="Genomic_DNA"/>
</dbReference>
<gene>
    <name evidence="1" type="ORF">H0I76_18895</name>
</gene>
<accession>A0A8J7SJY1</accession>
<proteinExistence type="predicted"/>
<protein>
    <submittedName>
        <fullName evidence="1">Uncharacterized protein</fullName>
    </submittedName>
</protein>
<evidence type="ECO:0000313" key="1">
    <source>
        <dbReference type="EMBL" id="MBK0401270.1"/>
    </source>
</evidence>
<organism evidence="1 2">
    <name type="scientific">Thermohalobaculum xanthum</name>
    <dbReference type="NCBI Taxonomy" id="2753746"/>
    <lineage>
        <taxon>Bacteria</taxon>
        <taxon>Pseudomonadati</taxon>
        <taxon>Pseudomonadota</taxon>
        <taxon>Alphaproteobacteria</taxon>
        <taxon>Rhodobacterales</taxon>
        <taxon>Paracoccaceae</taxon>
        <taxon>Thermohalobaculum</taxon>
    </lineage>
</organism>
<name>A0A8J7SJY1_9RHOB</name>
<keyword evidence="2" id="KW-1185">Reference proteome</keyword>